<dbReference type="EMBL" id="JAFNEN010000102">
    <property type="protein sequence ID" value="KAG8194564.1"/>
    <property type="molecule type" value="Genomic_DNA"/>
</dbReference>
<proteinExistence type="predicted"/>
<evidence type="ECO:0000256" key="1">
    <source>
        <dbReference type="SAM" id="MobiDB-lite"/>
    </source>
</evidence>
<reference evidence="2 3" key="1">
    <citation type="journal article" date="2022" name="Nat. Ecol. Evol.">
        <title>A masculinizing supergene underlies an exaggerated male reproductive morph in a spider.</title>
        <authorList>
            <person name="Hendrickx F."/>
            <person name="De Corte Z."/>
            <person name="Sonet G."/>
            <person name="Van Belleghem S.M."/>
            <person name="Kostlbacher S."/>
            <person name="Vangestel C."/>
        </authorList>
    </citation>
    <scope>NUCLEOTIDE SEQUENCE [LARGE SCALE GENOMIC DNA]</scope>
    <source>
        <strain evidence="2">W744_W776</strain>
    </source>
</reference>
<name>A0AAV6VCZ2_9ARAC</name>
<dbReference type="AlphaFoldDB" id="A0AAV6VCZ2"/>
<organism evidence="2 3">
    <name type="scientific">Oedothorax gibbosus</name>
    <dbReference type="NCBI Taxonomy" id="931172"/>
    <lineage>
        <taxon>Eukaryota</taxon>
        <taxon>Metazoa</taxon>
        <taxon>Ecdysozoa</taxon>
        <taxon>Arthropoda</taxon>
        <taxon>Chelicerata</taxon>
        <taxon>Arachnida</taxon>
        <taxon>Araneae</taxon>
        <taxon>Araneomorphae</taxon>
        <taxon>Entelegynae</taxon>
        <taxon>Araneoidea</taxon>
        <taxon>Linyphiidae</taxon>
        <taxon>Erigoninae</taxon>
        <taxon>Oedothorax</taxon>
    </lineage>
</organism>
<evidence type="ECO:0000313" key="2">
    <source>
        <dbReference type="EMBL" id="KAG8194564.1"/>
    </source>
</evidence>
<keyword evidence="3" id="KW-1185">Reference proteome</keyword>
<accession>A0AAV6VCZ2</accession>
<gene>
    <name evidence="2" type="ORF">JTE90_013307</name>
</gene>
<sequence>MTEPLSPNSNLGESRHGGSTLAKGHKRSPFRLFGQERTSPEHLWDSFPVGRSLDERGKDFLMYFRLFRCLSSLIPPERVKFCNSSPVM</sequence>
<evidence type="ECO:0000313" key="3">
    <source>
        <dbReference type="Proteomes" id="UP000827092"/>
    </source>
</evidence>
<comment type="caution">
    <text evidence="2">The sequence shown here is derived from an EMBL/GenBank/DDBJ whole genome shotgun (WGS) entry which is preliminary data.</text>
</comment>
<feature type="compositionally biased region" description="Polar residues" evidence="1">
    <location>
        <begin position="1"/>
        <end position="12"/>
    </location>
</feature>
<protein>
    <submittedName>
        <fullName evidence="2">Uncharacterized protein</fullName>
    </submittedName>
</protein>
<dbReference type="Proteomes" id="UP000827092">
    <property type="component" value="Unassembled WGS sequence"/>
</dbReference>
<feature type="region of interest" description="Disordered" evidence="1">
    <location>
        <begin position="1"/>
        <end position="29"/>
    </location>
</feature>